<evidence type="ECO:0000313" key="2">
    <source>
        <dbReference type="EMBL" id="VDP91283.1"/>
    </source>
</evidence>
<sequence>LVEANKKDAEPHFIRCLFSAVDFSPYEPKTGQKDIHQGFGPSRQLLPQIARLLKLNRVQEVVLGLALTQSSNAQLVYYAQQWIRQKLPELVRTHLAEIESSESIGSTGHDDTATDAHKPTSLVVSGARSTTSSKGVLHDVGIEILHYLVTHMLDDSEHFGVSDQSLRSLLSGLRREFPRSLMPISLSALFHPDIVELSPTRALCPGTSLTVLVSAATSRQITLPSCDGGHLARESASLDTPADPAGYLQTGLGDSAIPDPGIVADLLEELGPACTQT</sequence>
<dbReference type="OrthoDB" id="1933107at2759"/>
<dbReference type="EMBL" id="UZAN01056490">
    <property type="protein sequence ID" value="VDP91283.1"/>
    <property type="molecule type" value="Genomic_DNA"/>
</dbReference>
<name>A0A183B477_9TREM</name>
<feature type="region of interest" description="Disordered" evidence="1">
    <location>
        <begin position="101"/>
        <end position="120"/>
    </location>
</feature>
<accession>A0A183B477</accession>
<evidence type="ECO:0000256" key="1">
    <source>
        <dbReference type="SAM" id="MobiDB-lite"/>
    </source>
</evidence>
<evidence type="ECO:0000313" key="3">
    <source>
        <dbReference type="Proteomes" id="UP000272942"/>
    </source>
</evidence>
<gene>
    <name evidence="2" type="ORF">ECPE_LOCUS14011</name>
</gene>
<feature type="compositionally biased region" description="Basic and acidic residues" evidence="1">
    <location>
        <begin position="108"/>
        <end position="118"/>
    </location>
</feature>
<keyword evidence="3" id="KW-1185">Reference proteome</keyword>
<reference evidence="4" key="1">
    <citation type="submission" date="2016-06" db="UniProtKB">
        <authorList>
            <consortium name="WormBaseParasite"/>
        </authorList>
    </citation>
    <scope>IDENTIFICATION</scope>
</reference>
<proteinExistence type="predicted"/>
<dbReference type="Proteomes" id="UP000272942">
    <property type="component" value="Unassembled WGS sequence"/>
</dbReference>
<reference evidence="2 3" key="2">
    <citation type="submission" date="2018-11" db="EMBL/GenBank/DDBJ databases">
        <authorList>
            <consortium name="Pathogen Informatics"/>
        </authorList>
    </citation>
    <scope>NUCLEOTIDE SEQUENCE [LARGE SCALE GENOMIC DNA]</scope>
    <source>
        <strain evidence="2 3">Egypt</strain>
    </source>
</reference>
<organism evidence="4">
    <name type="scientific">Echinostoma caproni</name>
    <dbReference type="NCBI Taxonomy" id="27848"/>
    <lineage>
        <taxon>Eukaryota</taxon>
        <taxon>Metazoa</taxon>
        <taxon>Spiralia</taxon>
        <taxon>Lophotrochozoa</taxon>
        <taxon>Platyhelminthes</taxon>
        <taxon>Trematoda</taxon>
        <taxon>Digenea</taxon>
        <taxon>Plagiorchiida</taxon>
        <taxon>Echinostomata</taxon>
        <taxon>Echinostomatoidea</taxon>
        <taxon>Echinostomatidae</taxon>
        <taxon>Echinostoma</taxon>
    </lineage>
</organism>
<evidence type="ECO:0000313" key="4">
    <source>
        <dbReference type="WBParaSite" id="ECPE_0001405201-mRNA-1"/>
    </source>
</evidence>
<dbReference type="AlphaFoldDB" id="A0A183B477"/>
<protein>
    <submittedName>
        <fullName evidence="4">Dilute domain-containing protein</fullName>
    </submittedName>
</protein>
<dbReference type="WBParaSite" id="ECPE_0001405201-mRNA-1">
    <property type="protein sequence ID" value="ECPE_0001405201-mRNA-1"/>
    <property type="gene ID" value="ECPE_0001405201"/>
</dbReference>